<dbReference type="OrthoDB" id="9793561at2"/>
<reference evidence="3" key="1">
    <citation type="journal article" date="2019" name="Genome Announc.">
        <title>Draft Genome Sequence of Pseudoalteromonas piscicida Strain 36Y ROTHPW, an Hypersaline Seawater Isolate from the South Coast of Sonora, Mexico.</title>
        <authorList>
            <person name="Sanchez-Diaz R."/>
            <person name="Molina-Garza Z.J."/>
            <person name="Cruz-Suarez L.E."/>
            <person name="Selvin J."/>
            <person name="Kiran G.S."/>
            <person name="Ibarra-Gamez J.C."/>
            <person name="Gomez-Gil B."/>
            <person name="Galaviz-Silva L."/>
        </authorList>
    </citation>
    <scope>NUCLEOTIDE SEQUENCE [LARGE SCALE GENOMIC DNA]</scope>
    <source>
        <strain evidence="3">36Y_RITHPW</strain>
    </source>
</reference>
<keyword evidence="3" id="KW-1185">Reference proteome</keyword>
<dbReference type="RefSeq" id="WP_099643714.1">
    <property type="nucleotide sequence ID" value="NZ_JAQPZX010000011.1"/>
</dbReference>
<protein>
    <submittedName>
        <fullName evidence="2">Uncharacterized protein</fullName>
    </submittedName>
</protein>
<keyword evidence="1" id="KW-0732">Signal</keyword>
<organism evidence="2 3">
    <name type="scientific">Pseudoalteromonas piscicida</name>
    <dbReference type="NCBI Taxonomy" id="43662"/>
    <lineage>
        <taxon>Bacteria</taxon>
        <taxon>Pseudomonadati</taxon>
        <taxon>Pseudomonadota</taxon>
        <taxon>Gammaproteobacteria</taxon>
        <taxon>Alteromonadales</taxon>
        <taxon>Pseudoalteromonadaceae</taxon>
        <taxon>Pseudoalteromonas</taxon>
    </lineage>
</organism>
<dbReference type="AlphaFoldDB" id="A0A2A5JKQ0"/>
<feature type="chain" id="PRO_5012427229" evidence="1">
    <location>
        <begin position="24"/>
        <end position="223"/>
    </location>
</feature>
<comment type="caution">
    <text evidence="2">The sequence shown here is derived from an EMBL/GenBank/DDBJ whole genome shotgun (WGS) entry which is preliminary data.</text>
</comment>
<dbReference type="InterPro" id="IPR010239">
    <property type="entry name" value="CHP02001"/>
</dbReference>
<gene>
    <name evidence="2" type="ORF">CEX98_19720</name>
</gene>
<evidence type="ECO:0000313" key="3">
    <source>
        <dbReference type="Proteomes" id="UP000228621"/>
    </source>
</evidence>
<dbReference type="Proteomes" id="UP000228621">
    <property type="component" value="Unassembled WGS sequence"/>
</dbReference>
<evidence type="ECO:0000313" key="2">
    <source>
        <dbReference type="EMBL" id="PCK30020.1"/>
    </source>
</evidence>
<sequence>MKNKPLLMLLGGLTACFCISAQAEVTANIAASSNYYWRGITQTDDGAAVSGGLDYSNESGFYAGTWVSNIDFGDSASYEMDLYAGYAGEIKGMSFDFGYIHYAYPDAGGDIDFGEIYAALGWQYFTFKLSHLATAQSDSTTEEDMLYAEVSASFPVFKDSELTLHIGRSSGDTVLEWTGEDDSYMDYGVSLSTQGFTFGLVKTDLDSNDDIKAYVSYGLDFNL</sequence>
<dbReference type="Pfam" id="PF09694">
    <property type="entry name" value="Gcw_chp"/>
    <property type="match status" value="1"/>
</dbReference>
<proteinExistence type="predicted"/>
<dbReference type="EMBL" id="NKHF01000099">
    <property type="protein sequence ID" value="PCK30020.1"/>
    <property type="molecule type" value="Genomic_DNA"/>
</dbReference>
<dbReference type="PROSITE" id="PS51257">
    <property type="entry name" value="PROKAR_LIPOPROTEIN"/>
    <property type="match status" value="1"/>
</dbReference>
<evidence type="ECO:0000256" key="1">
    <source>
        <dbReference type="SAM" id="SignalP"/>
    </source>
</evidence>
<accession>A0A2A5JKQ0</accession>
<dbReference type="NCBIfam" id="TIGR02001">
    <property type="entry name" value="gcw_chp"/>
    <property type="match status" value="1"/>
</dbReference>
<name>A0A2A5JKQ0_PSEO7</name>
<feature type="signal peptide" evidence="1">
    <location>
        <begin position="1"/>
        <end position="23"/>
    </location>
</feature>